<evidence type="ECO:0000313" key="3">
    <source>
        <dbReference type="Proteomes" id="UP000193738"/>
    </source>
</evidence>
<dbReference type="AlphaFoldDB" id="A0A1X1V2G0"/>
<dbReference type="STRING" id="1777.AWC07_16100"/>
<keyword evidence="1" id="KW-1133">Transmembrane helix</keyword>
<comment type="caution">
    <text evidence="2">The sequence shown here is derived from an EMBL/GenBank/DDBJ whole genome shotgun (WGS) entry which is preliminary data.</text>
</comment>
<name>A0A1X1V2G0_MYCGS</name>
<proteinExistence type="predicted"/>
<dbReference type="Proteomes" id="UP000193738">
    <property type="component" value="Unassembled WGS sequence"/>
</dbReference>
<feature type="transmembrane region" description="Helical" evidence="1">
    <location>
        <begin position="31"/>
        <end position="47"/>
    </location>
</feature>
<organism evidence="2 3">
    <name type="scientific">Mycobacterium gastri</name>
    <dbReference type="NCBI Taxonomy" id="1777"/>
    <lineage>
        <taxon>Bacteria</taxon>
        <taxon>Bacillati</taxon>
        <taxon>Actinomycetota</taxon>
        <taxon>Actinomycetes</taxon>
        <taxon>Mycobacteriales</taxon>
        <taxon>Mycobacteriaceae</taxon>
        <taxon>Mycobacterium</taxon>
    </lineage>
</organism>
<evidence type="ECO:0008006" key="4">
    <source>
        <dbReference type="Google" id="ProtNLM"/>
    </source>
</evidence>
<dbReference type="EMBL" id="LQOX01000131">
    <property type="protein sequence ID" value="ORV63253.1"/>
    <property type="molecule type" value="Genomic_DNA"/>
</dbReference>
<keyword evidence="3" id="KW-1185">Reference proteome</keyword>
<accession>A0A1X1V2G0</accession>
<dbReference type="InterPro" id="IPR024341">
    <property type="entry name" value="DUF2631"/>
</dbReference>
<evidence type="ECO:0000313" key="2">
    <source>
        <dbReference type="EMBL" id="ORV63253.1"/>
    </source>
</evidence>
<keyword evidence="1" id="KW-0472">Membrane</keyword>
<gene>
    <name evidence="2" type="ORF">AWC07_16100</name>
</gene>
<dbReference type="RefSeq" id="WP_036409767.1">
    <property type="nucleotide sequence ID" value="NZ_LQOX01000131.1"/>
</dbReference>
<evidence type="ECO:0000256" key="1">
    <source>
        <dbReference type="SAM" id="Phobius"/>
    </source>
</evidence>
<keyword evidence="1" id="KW-0812">Transmembrane</keyword>
<sequence>MASTEVEQYTGVDPADVPSAKWGWSRINHRAWHIVGLSIFVFLLAMLRGNHVGHIEDWFLIGFAALVLVVLVRDLWGRRRGWLR</sequence>
<protein>
    <recommendedName>
        <fullName evidence="4">DUF2631 domain-containing protein</fullName>
    </recommendedName>
</protein>
<dbReference type="Pfam" id="PF10939">
    <property type="entry name" value="DUF2631"/>
    <property type="match status" value="1"/>
</dbReference>
<feature type="transmembrane region" description="Helical" evidence="1">
    <location>
        <begin position="59"/>
        <end position="76"/>
    </location>
</feature>
<reference evidence="2 3" key="1">
    <citation type="submission" date="2016-01" db="EMBL/GenBank/DDBJ databases">
        <title>The new phylogeny of the genus Mycobacterium.</title>
        <authorList>
            <person name="Tarcisio F."/>
            <person name="Conor M."/>
            <person name="Antonella G."/>
            <person name="Elisabetta G."/>
            <person name="Giulia F.S."/>
            <person name="Sara T."/>
            <person name="Anna F."/>
            <person name="Clotilde B."/>
            <person name="Roberto B."/>
            <person name="Veronica D.S."/>
            <person name="Fabio R."/>
            <person name="Monica P."/>
            <person name="Olivier J."/>
            <person name="Enrico T."/>
            <person name="Nicola S."/>
        </authorList>
    </citation>
    <scope>NUCLEOTIDE SEQUENCE [LARGE SCALE GENOMIC DNA]</scope>
    <source>
        <strain evidence="2 3">DSM 43505</strain>
    </source>
</reference>